<reference evidence="1 2" key="3">
    <citation type="journal article" date="2013" name="Rice">
        <title>Improvement of the Oryza sativa Nipponbare reference genome using next generation sequence and optical map data.</title>
        <authorList>
            <person name="Kawahara Y."/>
            <person name="de la Bastide M."/>
            <person name="Hamilton J.P."/>
            <person name="Kanamori H."/>
            <person name="McCombie W.R."/>
            <person name="Ouyang S."/>
            <person name="Schwartz D.C."/>
            <person name="Tanaka T."/>
            <person name="Wu J."/>
            <person name="Zhou S."/>
            <person name="Childs K.L."/>
            <person name="Davidson R.M."/>
            <person name="Lin H."/>
            <person name="Quesada-Ocampo L."/>
            <person name="Vaillancourt B."/>
            <person name="Sakai H."/>
            <person name="Lee S.S."/>
            <person name="Kim J."/>
            <person name="Numa H."/>
            <person name="Itoh T."/>
            <person name="Buell C.R."/>
            <person name="Matsumoto T."/>
        </authorList>
    </citation>
    <scope>NUCLEOTIDE SEQUENCE [LARGE SCALE GENOMIC DNA]</scope>
    <source>
        <strain evidence="2">cv. Nipponbare</strain>
    </source>
</reference>
<reference evidence="1 2" key="2">
    <citation type="journal article" date="2013" name="Plant Cell Physiol.">
        <title>Rice Annotation Project Database (RAP-DB): an integrative and interactive database for rice genomics.</title>
        <authorList>
            <person name="Sakai H."/>
            <person name="Lee S.S."/>
            <person name="Tanaka T."/>
            <person name="Numa H."/>
            <person name="Kim J."/>
            <person name="Kawahara Y."/>
            <person name="Wakimoto H."/>
            <person name="Yang C.C."/>
            <person name="Iwamoto M."/>
            <person name="Abe T."/>
            <person name="Yamada Y."/>
            <person name="Muto A."/>
            <person name="Inokuchi H."/>
            <person name="Ikemura T."/>
            <person name="Matsumoto T."/>
            <person name="Sasaki T."/>
            <person name="Itoh T."/>
        </authorList>
    </citation>
    <scope>NUCLEOTIDE SEQUENCE [LARGE SCALE GENOMIC DNA]</scope>
    <source>
        <strain evidence="2">cv. Nipponbare</strain>
    </source>
</reference>
<dbReference type="EMBL" id="AP014963">
    <property type="protein sequence ID" value="BAT02656.1"/>
    <property type="molecule type" value="Genomic_DNA"/>
</dbReference>
<evidence type="ECO:0000313" key="2">
    <source>
        <dbReference type="Proteomes" id="UP000059680"/>
    </source>
</evidence>
<dbReference type="PaxDb" id="39947-A0A0P0X904"/>
<dbReference type="Gramene" id="Os07t0616750-01">
    <property type="protein sequence ID" value="Os07t0616750-01"/>
    <property type="gene ID" value="Os07g0616750"/>
</dbReference>
<dbReference type="AlphaFoldDB" id="A0A0P0X904"/>
<accession>A0A0P0X904</accession>
<proteinExistence type="predicted"/>
<dbReference type="OMA" id="RAGWPLC"/>
<dbReference type="InParanoid" id="A0A0P0X904"/>
<dbReference type="Proteomes" id="UP000059680">
    <property type="component" value="Chromosome 7"/>
</dbReference>
<feature type="non-terminal residue" evidence="1">
    <location>
        <position position="92"/>
    </location>
</feature>
<name>A0A0P0X904_ORYSJ</name>
<keyword evidence="2" id="KW-1185">Reference proteome</keyword>
<gene>
    <name evidence="1" type="ordered locus">Os07g0616750</name>
    <name evidence="1" type="ORF">OSNPB_070616750</name>
</gene>
<evidence type="ECO:0000313" key="1">
    <source>
        <dbReference type="EMBL" id="BAT02656.1"/>
    </source>
</evidence>
<sequence>RGERREARATGLVVGGGRRRRRCVRERRAGWPLCTPSVGIATSPPSRLVAGCFSYRCLFRPPVACDGLQQRLYGDRKSFSLPMYYGWNMQPI</sequence>
<organism evidence="1 2">
    <name type="scientific">Oryza sativa subsp. japonica</name>
    <name type="common">Rice</name>
    <dbReference type="NCBI Taxonomy" id="39947"/>
    <lineage>
        <taxon>Eukaryota</taxon>
        <taxon>Viridiplantae</taxon>
        <taxon>Streptophyta</taxon>
        <taxon>Embryophyta</taxon>
        <taxon>Tracheophyta</taxon>
        <taxon>Spermatophyta</taxon>
        <taxon>Magnoliopsida</taxon>
        <taxon>Liliopsida</taxon>
        <taxon>Poales</taxon>
        <taxon>Poaceae</taxon>
        <taxon>BOP clade</taxon>
        <taxon>Oryzoideae</taxon>
        <taxon>Oryzeae</taxon>
        <taxon>Oryzinae</taxon>
        <taxon>Oryza</taxon>
        <taxon>Oryza sativa</taxon>
    </lineage>
</organism>
<protein>
    <submittedName>
        <fullName evidence="1">Os07g0616750 protein</fullName>
    </submittedName>
</protein>
<reference evidence="2" key="1">
    <citation type="journal article" date="2005" name="Nature">
        <title>The map-based sequence of the rice genome.</title>
        <authorList>
            <consortium name="International rice genome sequencing project (IRGSP)"/>
            <person name="Matsumoto T."/>
            <person name="Wu J."/>
            <person name="Kanamori H."/>
            <person name="Katayose Y."/>
            <person name="Fujisawa M."/>
            <person name="Namiki N."/>
            <person name="Mizuno H."/>
            <person name="Yamamoto K."/>
            <person name="Antonio B.A."/>
            <person name="Baba T."/>
            <person name="Sakata K."/>
            <person name="Nagamura Y."/>
            <person name="Aoki H."/>
            <person name="Arikawa K."/>
            <person name="Arita K."/>
            <person name="Bito T."/>
            <person name="Chiden Y."/>
            <person name="Fujitsuka N."/>
            <person name="Fukunaka R."/>
            <person name="Hamada M."/>
            <person name="Harada C."/>
            <person name="Hayashi A."/>
            <person name="Hijishita S."/>
            <person name="Honda M."/>
            <person name="Hosokawa S."/>
            <person name="Ichikawa Y."/>
            <person name="Idonuma A."/>
            <person name="Iijima M."/>
            <person name="Ikeda M."/>
            <person name="Ikeno M."/>
            <person name="Ito K."/>
            <person name="Ito S."/>
            <person name="Ito T."/>
            <person name="Ito Y."/>
            <person name="Ito Y."/>
            <person name="Iwabuchi A."/>
            <person name="Kamiya K."/>
            <person name="Karasawa W."/>
            <person name="Kurita K."/>
            <person name="Katagiri S."/>
            <person name="Kikuta A."/>
            <person name="Kobayashi H."/>
            <person name="Kobayashi N."/>
            <person name="Machita K."/>
            <person name="Maehara T."/>
            <person name="Masukawa M."/>
            <person name="Mizubayashi T."/>
            <person name="Mukai Y."/>
            <person name="Nagasaki H."/>
            <person name="Nagata Y."/>
            <person name="Naito S."/>
            <person name="Nakashima M."/>
            <person name="Nakama Y."/>
            <person name="Nakamichi Y."/>
            <person name="Nakamura M."/>
            <person name="Meguro A."/>
            <person name="Negishi M."/>
            <person name="Ohta I."/>
            <person name="Ohta T."/>
            <person name="Okamoto M."/>
            <person name="Ono N."/>
            <person name="Saji S."/>
            <person name="Sakaguchi M."/>
            <person name="Sakai K."/>
            <person name="Shibata M."/>
            <person name="Shimokawa T."/>
            <person name="Song J."/>
            <person name="Takazaki Y."/>
            <person name="Terasawa K."/>
            <person name="Tsugane M."/>
            <person name="Tsuji K."/>
            <person name="Ueda S."/>
            <person name="Waki K."/>
            <person name="Yamagata H."/>
            <person name="Yamamoto M."/>
            <person name="Yamamoto S."/>
            <person name="Yamane H."/>
            <person name="Yoshiki S."/>
            <person name="Yoshihara R."/>
            <person name="Yukawa K."/>
            <person name="Zhong H."/>
            <person name="Yano M."/>
            <person name="Yuan Q."/>
            <person name="Ouyang S."/>
            <person name="Liu J."/>
            <person name="Jones K.M."/>
            <person name="Gansberger K."/>
            <person name="Moffat K."/>
            <person name="Hill J."/>
            <person name="Bera J."/>
            <person name="Fadrosh D."/>
            <person name="Jin S."/>
            <person name="Johri S."/>
            <person name="Kim M."/>
            <person name="Overton L."/>
            <person name="Reardon M."/>
            <person name="Tsitrin T."/>
            <person name="Vuong H."/>
            <person name="Weaver B."/>
            <person name="Ciecko A."/>
            <person name="Tallon L."/>
            <person name="Jackson J."/>
            <person name="Pai G."/>
            <person name="Aken S.V."/>
            <person name="Utterback T."/>
            <person name="Reidmuller S."/>
            <person name="Feldblyum T."/>
            <person name="Hsiao J."/>
            <person name="Zismann V."/>
            <person name="Iobst S."/>
            <person name="de Vazeille A.R."/>
            <person name="Buell C.R."/>
            <person name="Ying K."/>
            <person name="Li Y."/>
            <person name="Lu T."/>
            <person name="Huang Y."/>
            <person name="Zhao Q."/>
            <person name="Feng Q."/>
            <person name="Zhang L."/>
            <person name="Zhu J."/>
            <person name="Weng Q."/>
            <person name="Mu J."/>
            <person name="Lu Y."/>
            <person name="Fan D."/>
            <person name="Liu Y."/>
            <person name="Guan J."/>
            <person name="Zhang Y."/>
            <person name="Yu S."/>
            <person name="Liu X."/>
            <person name="Zhang Y."/>
            <person name="Hong G."/>
            <person name="Han B."/>
            <person name="Choisne N."/>
            <person name="Demange N."/>
            <person name="Orjeda G."/>
            <person name="Samain S."/>
            <person name="Cattolico L."/>
            <person name="Pelletier E."/>
            <person name="Couloux A."/>
            <person name="Segurens B."/>
            <person name="Wincker P."/>
            <person name="D'Hont A."/>
            <person name="Scarpelli C."/>
            <person name="Weissenbach J."/>
            <person name="Salanoubat M."/>
            <person name="Quetier F."/>
            <person name="Yu Y."/>
            <person name="Kim H.R."/>
            <person name="Rambo T."/>
            <person name="Currie J."/>
            <person name="Collura K."/>
            <person name="Luo M."/>
            <person name="Yang T."/>
            <person name="Ammiraju J.S.S."/>
            <person name="Engler F."/>
            <person name="Soderlund C."/>
            <person name="Wing R.A."/>
            <person name="Palmer L.E."/>
            <person name="de la Bastide M."/>
            <person name="Spiegel L."/>
            <person name="Nascimento L."/>
            <person name="Zutavern T."/>
            <person name="O'Shaughnessy A."/>
            <person name="Dike S."/>
            <person name="Dedhia N."/>
            <person name="Preston R."/>
            <person name="Balija V."/>
            <person name="McCombie W.R."/>
            <person name="Chow T."/>
            <person name="Chen H."/>
            <person name="Chung M."/>
            <person name="Chen C."/>
            <person name="Shaw J."/>
            <person name="Wu H."/>
            <person name="Hsiao K."/>
            <person name="Chao Y."/>
            <person name="Chu M."/>
            <person name="Cheng C."/>
            <person name="Hour A."/>
            <person name="Lee P."/>
            <person name="Lin S."/>
            <person name="Lin Y."/>
            <person name="Liou J."/>
            <person name="Liu S."/>
            <person name="Hsing Y."/>
            <person name="Raghuvanshi S."/>
            <person name="Mohanty A."/>
            <person name="Bharti A.K."/>
            <person name="Gaur A."/>
            <person name="Gupta V."/>
            <person name="Kumar D."/>
            <person name="Ravi V."/>
            <person name="Vij S."/>
            <person name="Kapur A."/>
            <person name="Khurana P."/>
            <person name="Khurana P."/>
            <person name="Khurana J.P."/>
            <person name="Tyagi A.K."/>
            <person name="Gaikwad K."/>
            <person name="Singh A."/>
            <person name="Dalal V."/>
            <person name="Srivastava S."/>
            <person name="Dixit A."/>
            <person name="Pal A.K."/>
            <person name="Ghazi I.A."/>
            <person name="Yadav M."/>
            <person name="Pandit A."/>
            <person name="Bhargava A."/>
            <person name="Sureshbabu K."/>
            <person name="Batra K."/>
            <person name="Sharma T.R."/>
            <person name="Mohapatra T."/>
            <person name="Singh N.K."/>
            <person name="Messing J."/>
            <person name="Nelson A.B."/>
            <person name="Fuks G."/>
            <person name="Kavchok S."/>
            <person name="Keizer G."/>
            <person name="Linton E."/>
            <person name="Llaca V."/>
            <person name="Song R."/>
            <person name="Tanyolac B."/>
            <person name="Young S."/>
            <person name="Ho-Il K."/>
            <person name="Hahn J.H."/>
            <person name="Sangsakoo G."/>
            <person name="Vanavichit A."/>
            <person name="de Mattos Luiz.A.T."/>
            <person name="Zimmer P.D."/>
            <person name="Malone G."/>
            <person name="Dellagostin O."/>
            <person name="de Oliveira A.C."/>
            <person name="Bevan M."/>
            <person name="Bancroft I."/>
            <person name="Minx P."/>
            <person name="Cordum H."/>
            <person name="Wilson R."/>
            <person name="Cheng Z."/>
            <person name="Jin W."/>
            <person name="Jiang J."/>
            <person name="Leong S.A."/>
            <person name="Iwama H."/>
            <person name="Gojobori T."/>
            <person name="Itoh T."/>
            <person name="Niimura Y."/>
            <person name="Fujii Y."/>
            <person name="Habara T."/>
            <person name="Sakai H."/>
            <person name="Sato Y."/>
            <person name="Wilson G."/>
            <person name="Kumar K."/>
            <person name="McCouch S."/>
            <person name="Juretic N."/>
            <person name="Hoen D."/>
            <person name="Wright S."/>
            <person name="Bruskiewich R."/>
            <person name="Bureau T."/>
            <person name="Miyao A."/>
            <person name="Hirochika H."/>
            <person name="Nishikawa T."/>
            <person name="Kadowaki K."/>
            <person name="Sugiura M."/>
            <person name="Burr B."/>
            <person name="Sasaki T."/>
        </authorList>
    </citation>
    <scope>NUCLEOTIDE SEQUENCE [LARGE SCALE GENOMIC DNA]</scope>
    <source>
        <strain evidence="2">cv. Nipponbare</strain>
    </source>
</reference>